<accession>D8RJK9</accession>
<keyword evidence="2" id="KW-1185">Reference proteome</keyword>
<organism evidence="2">
    <name type="scientific">Selaginella moellendorffii</name>
    <name type="common">Spikemoss</name>
    <dbReference type="NCBI Taxonomy" id="88036"/>
    <lineage>
        <taxon>Eukaryota</taxon>
        <taxon>Viridiplantae</taxon>
        <taxon>Streptophyta</taxon>
        <taxon>Embryophyta</taxon>
        <taxon>Tracheophyta</taxon>
        <taxon>Lycopodiopsida</taxon>
        <taxon>Selaginellales</taxon>
        <taxon>Selaginellaceae</taxon>
        <taxon>Selaginella</taxon>
    </lineage>
</organism>
<name>D8RJK9_SELML</name>
<reference evidence="1 2" key="1">
    <citation type="journal article" date="2011" name="Science">
        <title>The Selaginella genome identifies genetic changes associated with the evolution of vascular plants.</title>
        <authorList>
            <person name="Banks J.A."/>
            <person name="Nishiyama T."/>
            <person name="Hasebe M."/>
            <person name="Bowman J.L."/>
            <person name="Gribskov M."/>
            <person name="dePamphilis C."/>
            <person name="Albert V.A."/>
            <person name="Aono N."/>
            <person name="Aoyama T."/>
            <person name="Ambrose B.A."/>
            <person name="Ashton N.W."/>
            <person name="Axtell M.J."/>
            <person name="Barker E."/>
            <person name="Barker M.S."/>
            <person name="Bennetzen J.L."/>
            <person name="Bonawitz N.D."/>
            <person name="Chapple C."/>
            <person name="Cheng C."/>
            <person name="Correa L.G."/>
            <person name="Dacre M."/>
            <person name="DeBarry J."/>
            <person name="Dreyer I."/>
            <person name="Elias M."/>
            <person name="Engstrom E.M."/>
            <person name="Estelle M."/>
            <person name="Feng L."/>
            <person name="Finet C."/>
            <person name="Floyd S.K."/>
            <person name="Frommer W.B."/>
            <person name="Fujita T."/>
            <person name="Gramzow L."/>
            <person name="Gutensohn M."/>
            <person name="Harholt J."/>
            <person name="Hattori M."/>
            <person name="Heyl A."/>
            <person name="Hirai T."/>
            <person name="Hiwatashi Y."/>
            <person name="Ishikawa M."/>
            <person name="Iwata M."/>
            <person name="Karol K.G."/>
            <person name="Koehler B."/>
            <person name="Kolukisaoglu U."/>
            <person name="Kubo M."/>
            <person name="Kurata T."/>
            <person name="Lalonde S."/>
            <person name="Li K."/>
            <person name="Li Y."/>
            <person name="Litt A."/>
            <person name="Lyons E."/>
            <person name="Manning G."/>
            <person name="Maruyama T."/>
            <person name="Michael T.P."/>
            <person name="Mikami K."/>
            <person name="Miyazaki S."/>
            <person name="Morinaga S."/>
            <person name="Murata T."/>
            <person name="Mueller-Roeber B."/>
            <person name="Nelson D.R."/>
            <person name="Obara M."/>
            <person name="Oguri Y."/>
            <person name="Olmstead R.G."/>
            <person name="Onodera N."/>
            <person name="Petersen B.L."/>
            <person name="Pils B."/>
            <person name="Prigge M."/>
            <person name="Rensing S.A."/>
            <person name="Riano-Pachon D.M."/>
            <person name="Roberts A.W."/>
            <person name="Sato Y."/>
            <person name="Scheller H.V."/>
            <person name="Schulz B."/>
            <person name="Schulz C."/>
            <person name="Shakirov E.V."/>
            <person name="Shibagaki N."/>
            <person name="Shinohara N."/>
            <person name="Shippen D.E."/>
            <person name="Soerensen I."/>
            <person name="Sotooka R."/>
            <person name="Sugimoto N."/>
            <person name="Sugita M."/>
            <person name="Sumikawa N."/>
            <person name="Tanurdzic M."/>
            <person name="Theissen G."/>
            <person name="Ulvskov P."/>
            <person name="Wakazuki S."/>
            <person name="Weng J.K."/>
            <person name="Willats W.W."/>
            <person name="Wipf D."/>
            <person name="Wolf P.G."/>
            <person name="Yang L."/>
            <person name="Zimmer A.D."/>
            <person name="Zhu Q."/>
            <person name="Mitros T."/>
            <person name="Hellsten U."/>
            <person name="Loque D."/>
            <person name="Otillar R."/>
            <person name="Salamov A."/>
            <person name="Schmutz J."/>
            <person name="Shapiro H."/>
            <person name="Lindquist E."/>
            <person name="Lucas S."/>
            <person name="Rokhsar D."/>
            <person name="Grigoriev I.V."/>
        </authorList>
    </citation>
    <scope>NUCLEOTIDE SEQUENCE [LARGE SCALE GENOMIC DNA]</scope>
</reference>
<evidence type="ECO:0000313" key="2">
    <source>
        <dbReference type="Proteomes" id="UP000001514"/>
    </source>
</evidence>
<dbReference type="Proteomes" id="UP000001514">
    <property type="component" value="Unassembled WGS sequence"/>
</dbReference>
<dbReference type="Gramene" id="EFJ27925">
    <property type="protein sequence ID" value="EFJ27925"/>
    <property type="gene ID" value="SELMODRAFT_411961"/>
</dbReference>
<dbReference type="AlphaFoldDB" id="D8RJK9"/>
<dbReference type="InParanoid" id="D8RJK9"/>
<sequence length="253" mass="28056">MYSTLALRNGVPTLKTAGGWPSSREKRAPALAVSTYLAIPVTSTTRRSSGSFTSYGQQVERYLMLTSPELDIRSFVRVLRSSRTSLLRYSSGNLNTGFARAVSSQSGYKSRMPPSATVVGAGGSWQRRISWCGSCSACFPAMFQTVLTFDLYQLQSTIKELVQEEFDLYQLQSTIKEIIIETMKSKIEIPAIAAAAVRVSKSFLEMLLPAALLELELDDGGVVPLPFWGSDLESRRRSTMIRAWSLRSKCHRC</sequence>
<protein>
    <submittedName>
        <fullName evidence="1">Uncharacterized protein</fullName>
    </submittedName>
</protein>
<evidence type="ECO:0000313" key="1">
    <source>
        <dbReference type="EMBL" id="EFJ27925.1"/>
    </source>
</evidence>
<proteinExistence type="predicted"/>
<gene>
    <name evidence="1" type="ORF">SELMODRAFT_411961</name>
</gene>
<dbReference type="HOGENOM" id="CLU_1100059_0_0_1"/>
<dbReference type="KEGG" id="smo:SELMODRAFT_411961"/>
<dbReference type="EMBL" id="GL377581">
    <property type="protein sequence ID" value="EFJ27925.1"/>
    <property type="molecule type" value="Genomic_DNA"/>
</dbReference>